<evidence type="ECO:0000313" key="2">
    <source>
        <dbReference type="Proteomes" id="UP000614287"/>
    </source>
</evidence>
<keyword evidence="2" id="KW-1185">Reference proteome</keyword>
<protein>
    <submittedName>
        <fullName evidence="1">Uncharacterized protein</fullName>
    </submittedName>
</protein>
<name>A0A8J3CGI8_9BURK</name>
<dbReference type="InterPro" id="IPR010699">
    <property type="entry name" value="DUF1275"/>
</dbReference>
<dbReference type="RefSeq" id="WP_229809716.1">
    <property type="nucleotide sequence ID" value="NZ_BMZG01000004.1"/>
</dbReference>
<dbReference type="EMBL" id="BMZG01000004">
    <property type="protein sequence ID" value="GHA70217.1"/>
    <property type="molecule type" value="Genomic_DNA"/>
</dbReference>
<proteinExistence type="predicted"/>
<reference evidence="1" key="2">
    <citation type="submission" date="2020-09" db="EMBL/GenBank/DDBJ databases">
        <authorList>
            <person name="Sun Q."/>
            <person name="Kim S."/>
        </authorList>
    </citation>
    <scope>NUCLEOTIDE SEQUENCE</scope>
    <source>
        <strain evidence="1">KCTC 32501</strain>
    </source>
</reference>
<dbReference type="Proteomes" id="UP000614287">
    <property type="component" value="Unassembled WGS sequence"/>
</dbReference>
<sequence length="54" mass="5765">MINKFPAWIKIGGDFLTFIAGSINVIGLLGFEHQAISHLTGVSSFIGFEVAKGN</sequence>
<gene>
    <name evidence="1" type="ORF">GCM10009007_08640</name>
</gene>
<dbReference type="Pfam" id="PF06912">
    <property type="entry name" value="DUF1275"/>
    <property type="match status" value="1"/>
</dbReference>
<organism evidence="1 2">
    <name type="scientific">Formosimonas limnophila</name>
    <dbReference type="NCBI Taxonomy" id="1384487"/>
    <lineage>
        <taxon>Bacteria</taxon>
        <taxon>Pseudomonadati</taxon>
        <taxon>Pseudomonadota</taxon>
        <taxon>Betaproteobacteria</taxon>
        <taxon>Burkholderiales</taxon>
        <taxon>Burkholderiaceae</taxon>
        <taxon>Formosimonas</taxon>
    </lineage>
</organism>
<evidence type="ECO:0000313" key="1">
    <source>
        <dbReference type="EMBL" id="GHA70217.1"/>
    </source>
</evidence>
<reference evidence="1" key="1">
    <citation type="journal article" date="2014" name="Int. J. Syst. Evol. Microbiol.">
        <title>Complete genome sequence of Corynebacterium casei LMG S-19264T (=DSM 44701T), isolated from a smear-ripened cheese.</title>
        <authorList>
            <consortium name="US DOE Joint Genome Institute (JGI-PGF)"/>
            <person name="Walter F."/>
            <person name="Albersmeier A."/>
            <person name="Kalinowski J."/>
            <person name="Ruckert C."/>
        </authorList>
    </citation>
    <scope>NUCLEOTIDE SEQUENCE</scope>
    <source>
        <strain evidence="1">KCTC 32501</strain>
    </source>
</reference>
<dbReference type="AlphaFoldDB" id="A0A8J3CGI8"/>
<comment type="caution">
    <text evidence="1">The sequence shown here is derived from an EMBL/GenBank/DDBJ whole genome shotgun (WGS) entry which is preliminary data.</text>
</comment>
<accession>A0A8J3CGI8</accession>